<reference evidence="1" key="1">
    <citation type="journal article" date="2022" name="Front. Genet.">
        <title>Chromosome-Scale Assembly of the Dendrobium nobile Genome Provides Insights Into the Molecular Mechanism of the Biosynthesis of the Medicinal Active Ingredient of Dendrobium.</title>
        <authorList>
            <person name="Xu Q."/>
            <person name="Niu S.-C."/>
            <person name="Li K.-L."/>
            <person name="Zheng P.-J."/>
            <person name="Zhang X.-J."/>
            <person name="Jia Y."/>
            <person name="Liu Y."/>
            <person name="Niu Y.-X."/>
            <person name="Yu L.-H."/>
            <person name="Chen D.-F."/>
            <person name="Zhang G.-Q."/>
        </authorList>
    </citation>
    <scope>NUCLEOTIDE SEQUENCE</scope>
    <source>
        <tissue evidence="1">Leaf</tissue>
    </source>
</reference>
<evidence type="ECO:0000313" key="2">
    <source>
        <dbReference type="Proteomes" id="UP000829196"/>
    </source>
</evidence>
<keyword evidence="2" id="KW-1185">Reference proteome</keyword>
<dbReference type="AlphaFoldDB" id="A0A8T3BA78"/>
<name>A0A8T3BA78_DENNO</name>
<evidence type="ECO:0000313" key="1">
    <source>
        <dbReference type="EMBL" id="KAI0507512.1"/>
    </source>
</evidence>
<comment type="caution">
    <text evidence="1">The sequence shown here is derived from an EMBL/GenBank/DDBJ whole genome shotgun (WGS) entry which is preliminary data.</text>
</comment>
<dbReference type="EMBL" id="JAGYWB010000010">
    <property type="protein sequence ID" value="KAI0507512.1"/>
    <property type="molecule type" value="Genomic_DNA"/>
</dbReference>
<gene>
    <name evidence="1" type="ORF">KFK09_013637</name>
</gene>
<protein>
    <submittedName>
        <fullName evidence="1">Uncharacterized protein</fullName>
    </submittedName>
</protein>
<dbReference type="Proteomes" id="UP000829196">
    <property type="component" value="Unassembled WGS sequence"/>
</dbReference>
<proteinExistence type="predicted"/>
<accession>A0A8T3BA78</accession>
<sequence length="220" mass="23803">MSKIAREASSATSLLFDFAPSTTFPLPVRSEVRTVRIIVVAVLKLIAATDLPNPVQSASYRPTDPKQASIILTISSGRTLSGIASFCLFSPVFSIASSALFFDTLTCKCLIFRKYFCTNSTEFDEFFSSDVMEKSTELKSEMLLFSGKVALKLSSLSWLSLSSSSESFSSPEISLARMNSRSKNGPSSSVGKFSVFDGGEDFGEVTEAGVLPAAFPWMDL</sequence>
<organism evidence="1 2">
    <name type="scientific">Dendrobium nobile</name>
    <name type="common">Orchid</name>
    <dbReference type="NCBI Taxonomy" id="94219"/>
    <lineage>
        <taxon>Eukaryota</taxon>
        <taxon>Viridiplantae</taxon>
        <taxon>Streptophyta</taxon>
        <taxon>Embryophyta</taxon>
        <taxon>Tracheophyta</taxon>
        <taxon>Spermatophyta</taxon>
        <taxon>Magnoliopsida</taxon>
        <taxon>Liliopsida</taxon>
        <taxon>Asparagales</taxon>
        <taxon>Orchidaceae</taxon>
        <taxon>Epidendroideae</taxon>
        <taxon>Malaxideae</taxon>
        <taxon>Dendrobiinae</taxon>
        <taxon>Dendrobium</taxon>
    </lineage>
</organism>